<dbReference type="SUPFAM" id="SSF52172">
    <property type="entry name" value="CheY-like"/>
    <property type="match status" value="1"/>
</dbReference>
<dbReference type="EMBL" id="CP089291">
    <property type="protein sequence ID" value="UOF92078.1"/>
    <property type="molecule type" value="Genomic_DNA"/>
</dbReference>
<keyword evidence="2" id="KW-0805">Transcription regulation</keyword>
<dbReference type="SMART" id="SM00421">
    <property type="entry name" value="HTH_LUXR"/>
    <property type="match status" value="1"/>
</dbReference>
<protein>
    <submittedName>
        <fullName evidence="6">Response regulator transcription factor</fullName>
    </submittedName>
</protein>
<feature type="domain" description="HTH luxR-type" evidence="5">
    <location>
        <begin position="167"/>
        <end position="194"/>
    </location>
</feature>
<accession>A0ABY4CNV0</accession>
<dbReference type="Pfam" id="PF00196">
    <property type="entry name" value="GerE"/>
    <property type="match status" value="1"/>
</dbReference>
<proteinExistence type="predicted"/>
<reference evidence="6" key="1">
    <citation type="submission" date="2021-12" db="EMBL/GenBank/DDBJ databases">
        <title>Alicyclobacillaceae gen. nov., sp. nov., isolated from chalcocite enrichment system.</title>
        <authorList>
            <person name="Jiang Z."/>
        </authorList>
    </citation>
    <scope>NUCLEOTIDE SEQUENCE</scope>
    <source>
        <strain evidence="6">MYW30-H2</strain>
    </source>
</reference>
<dbReference type="Pfam" id="PF00072">
    <property type="entry name" value="Response_reg"/>
    <property type="match status" value="1"/>
</dbReference>
<keyword evidence="3" id="KW-0238">DNA-binding</keyword>
<evidence type="ECO:0000256" key="2">
    <source>
        <dbReference type="ARBA" id="ARBA00023015"/>
    </source>
</evidence>
<gene>
    <name evidence="6" type="ORF">LSG31_07645</name>
</gene>
<keyword evidence="7" id="KW-1185">Reference proteome</keyword>
<dbReference type="InterPro" id="IPR001789">
    <property type="entry name" value="Sig_transdc_resp-reg_receiver"/>
</dbReference>
<evidence type="ECO:0000313" key="6">
    <source>
        <dbReference type="EMBL" id="UOF92078.1"/>
    </source>
</evidence>
<dbReference type="InterPro" id="IPR000792">
    <property type="entry name" value="Tscrpt_reg_LuxR_C"/>
</dbReference>
<keyword evidence="1" id="KW-0597">Phosphoprotein</keyword>
<dbReference type="SMART" id="SM00448">
    <property type="entry name" value="REC"/>
    <property type="match status" value="1"/>
</dbReference>
<dbReference type="PANTHER" id="PTHR43214">
    <property type="entry name" value="TWO-COMPONENT RESPONSE REGULATOR"/>
    <property type="match status" value="1"/>
</dbReference>
<evidence type="ECO:0000256" key="3">
    <source>
        <dbReference type="ARBA" id="ARBA00023125"/>
    </source>
</evidence>
<evidence type="ECO:0000313" key="7">
    <source>
        <dbReference type="Proteomes" id="UP000830167"/>
    </source>
</evidence>
<dbReference type="InterPro" id="IPR016032">
    <property type="entry name" value="Sig_transdc_resp-reg_C-effctor"/>
</dbReference>
<dbReference type="RefSeq" id="WP_347438762.1">
    <property type="nucleotide sequence ID" value="NZ_CP089291.1"/>
</dbReference>
<dbReference type="PANTHER" id="PTHR43214:SF43">
    <property type="entry name" value="TWO-COMPONENT RESPONSE REGULATOR"/>
    <property type="match status" value="1"/>
</dbReference>
<dbReference type="Proteomes" id="UP000830167">
    <property type="component" value="Chromosome"/>
</dbReference>
<sequence length="219" mass="24328">MPIRVLVVDDHQLFRRGVIGILQLSEEFEVVGEGSNGEEAVDMVERVKPDVLIMDLSMPVMNGMEAMRQIQHMETSTRVLILTVNEEEEALFEAVKNGAQGYLIKTVEPNELLAAIRNVAAGEAVIPSNLAVKILSEIAKPKPVTVEALIEPLTQRELEVLKELGKGFSNREIAKHLFISENTVRNHVRNILDKLHMTNRVQAAAYAVREGLIKGDETS</sequence>
<dbReference type="CDD" id="cd17535">
    <property type="entry name" value="REC_NarL-like"/>
    <property type="match status" value="1"/>
</dbReference>
<dbReference type="SUPFAM" id="SSF46894">
    <property type="entry name" value="C-terminal effector domain of the bipartite response regulators"/>
    <property type="match status" value="1"/>
</dbReference>
<organism evidence="6 7">
    <name type="scientific">Fodinisporobacter ferrooxydans</name>
    <dbReference type="NCBI Taxonomy" id="2901836"/>
    <lineage>
        <taxon>Bacteria</taxon>
        <taxon>Bacillati</taxon>
        <taxon>Bacillota</taxon>
        <taxon>Bacilli</taxon>
        <taxon>Bacillales</taxon>
        <taxon>Alicyclobacillaceae</taxon>
        <taxon>Fodinisporobacter</taxon>
    </lineage>
</organism>
<evidence type="ECO:0000256" key="1">
    <source>
        <dbReference type="ARBA" id="ARBA00022553"/>
    </source>
</evidence>
<evidence type="ECO:0000259" key="5">
    <source>
        <dbReference type="PROSITE" id="PS00622"/>
    </source>
</evidence>
<dbReference type="PROSITE" id="PS00622">
    <property type="entry name" value="HTH_LUXR_1"/>
    <property type="match status" value="1"/>
</dbReference>
<dbReference type="Gene3D" id="3.40.50.2300">
    <property type="match status" value="1"/>
</dbReference>
<dbReference type="InterPro" id="IPR011006">
    <property type="entry name" value="CheY-like_superfamily"/>
</dbReference>
<dbReference type="PRINTS" id="PR00038">
    <property type="entry name" value="HTHLUXR"/>
</dbReference>
<dbReference type="InterPro" id="IPR039420">
    <property type="entry name" value="WalR-like"/>
</dbReference>
<dbReference type="InterPro" id="IPR058245">
    <property type="entry name" value="NreC/VraR/RcsB-like_REC"/>
</dbReference>
<keyword evidence="4" id="KW-0804">Transcription</keyword>
<name>A0ABY4CNV0_9BACL</name>
<dbReference type="CDD" id="cd06170">
    <property type="entry name" value="LuxR_C_like"/>
    <property type="match status" value="1"/>
</dbReference>
<evidence type="ECO:0000256" key="4">
    <source>
        <dbReference type="ARBA" id="ARBA00023163"/>
    </source>
</evidence>